<keyword evidence="4" id="KW-0378">Hydrolase</keyword>
<dbReference type="PANTHER" id="PTHR13547">
    <property type="match status" value="1"/>
</dbReference>
<accession>A0AAJ6YE42</accession>
<keyword evidence="9" id="KW-1185">Reference proteome</keyword>
<evidence type="ECO:0000256" key="7">
    <source>
        <dbReference type="ARBA" id="ARBA00023128"/>
    </source>
</evidence>
<sequence>MKKLQNTIYVKIFMGICKSCSQLLQTTNINKEEFKQLSQSFMQNAIIGKNILYASSPQELKRYMIFINSMKPYNLVIDGLNVAYAMRTKTEAGSLKPILDIVEEFHKKGQRVLVIGRIHMLWWSKKTMKLIQEKADTFFTKNISEDDPFLLHVTLMSGPQTYFISRDLMRNLKYKLIDPHLKNVFKTWQLSRQYLYKINKHKKTVELIEPISFEMKTQKSEEGWHIPFTCDTKLILPDSYSLPEKWICLKNKK</sequence>
<gene>
    <name evidence="10" type="primary">LOC105361005</name>
</gene>
<comment type="subcellular location">
    <subcellularLocation>
        <location evidence="1">Mitochondrion</location>
    </subcellularLocation>
</comment>
<dbReference type="GO" id="GO:0004526">
    <property type="term" value="F:ribonuclease P activity"/>
    <property type="evidence" value="ECO:0007669"/>
    <property type="project" value="TreeGrafter"/>
</dbReference>
<keyword evidence="7" id="KW-0496">Mitochondrion</keyword>
<proteinExistence type="inferred from homology"/>
<reference evidence="10" key="1">
    <citation type="submission" date="2025-08" db="UniProtKB">
        <authorList>
            <consortium name="RefSeq"/>
        </authorList>
    </citation>
    <scope>IDENTIFICATION</scope>
</reference>
<evidence type="ECO:0000256" key="2">
    <source>
        <dbReference type="ARBA" id="ARBA00007626"/>
    </source>
</evidence>
<dbReference type="GO" id="GO:0001682">
    <property type="term" value="P:tRNA 5'-leader removal"/>
    <property type="evidence" value="ECO:0007669"/>
    <property type="project" value="TreeGrafter"/>
</dbReference>
<dbReference type="Pfam" id="PF16953">
    <property type="entry name" value="PRORP"/>
    <property type="match status" value="1"/>
</dbReference>
<evidence type="ECO:0000256" key="1">
    <source>
        <dbReference type="ARBA" id="ARBA00004173"/>
    </source>
</evidence>
<name>A0AAJ6YE42_9HYME</name>
<protein>
    <submittedName>
        <fullName evidence="10">Mitochondrial ribonuclease P protein 3 isoform X1</fullName>
    </submittedName>
</protein>
<dbReference type="AlphaFoldDB" id="A0AAJ6YE42"/>
<dbReference type="PANTHER" id="PTHR13547:SF1">
    <property type="entry name" value="MITOCHONDRIAL RIBONUCLEASE P CATALYTIC SUBUNIT"/>
    <property type="match status" value="1"/>
</dbReference>
<evidence type="ECO:0000256" key="6">
    <source>
        <dbReference type="ARBA" id="ARBA00022946"/>
    </source>
</evidence>
<keyword evidence="5" id="KW-0862">Zinc</keyword>
<evidence type="ECO:0000256" key="3">
    <source>
        <dbReference type="ARBA" id="ARBA00022723"/>
    </source>
</evidence>
<dbReference type="CDD" id="cd18718">
    <property type="entry name" value="PIN_PRORP"/>
    <property type="match status" value="1"/>
</dbReference>
<comment type="similarity">
    <text evidence="2">Belongs to the PPR family. P subfamily.</text>
</comment>
<dbReference type="CTD" id="31568"/>
<feature type="domain" description="PRORP" evidence="8">
    <location>
        <begin position="15"/>
        <end position="248"/>
    </location>
</feature>
<dbReference type="KEGG" id="csol:105361005"/>
<evidence type="ECO:0000256" key="4">
    <source>
        <dbReference type="ARBA" id="ARBA00022801"/>
    </source>
</evidence>
<keyword evidence="3" id="KW-0479">Metal-binding</keyword>
<evidence type="ECO:0000259" key="8">
    <source>
        <dbReference type="Pfam" id="PF16953"/>
    </source>
</evidence>
<organism evidence="9 10">
    <name type="scientific">Ceratosolen solmsi marchali</name>
    <dbReference type="NCBI Taxonomy" id="326594"/>
    <lineage>
        <taxon>Eukaryota</taxon>
        <taxon>Metazoa</taxon>
        <taxon>Ecdysozoa</taxon>
        <taxon>Arthropoda</taxon>
        <taxon>Hexapoda</taxon>
        <taxon>Insecta</taxon>
        <taxon>Pterygota</taxon>
        <taxon>Neoptera</taxon>
        <taxon>Endopterygota</taxon>
        <taxon>Hymenoptera</taxon>
        <taxon>Apocrita</taxon>
        <taxon>Proctotrupomorpha</taxon>
        <taxon>Chalcidoidea</taxon>
        <taxon>Agaonidae</taxon>
        <taxon>Agaoninae</taxon>
        <taxon>Ceratosolen</taxon>
    </lineage>
</organism>
<dbReference type="GO" id="GO:0046872">
    <property type="term" value="F:metal ion binding"/>
    <property type="evidence" value="ECO:0007669"/>
    <property type="project" value="UniProtKB-KW"/>
</dbReference>
<dbReference type="RefSeq" id="XP_011496385.1">
    <property type="nucleotide sequence ID" value="XM_011498083.1"/>
</dbReference>
<dbReference type="InterPro" id="IPR033495">
    <property type="entry name" value="MRPP3_PIN_dom"/>
</dbReference>
<evidence type="ECO:0000256" key="5">
    <source>
        <dbReference type="ARBA" id="ARBA00022833"/>
    </source>
</evidence>
<keyword evidence="6" id="KW-0809">Transit peptide</keyword>
<dbReference type="GO" id="GO:0030678">
    <property type="term" value="C:mitochondrial ribonuclease P complex"/>
    <property type="evidence" value="ECO:0007669"/>
    <property type="project" value="TreeGrafter"/>
</dbReference>
<evidence type="ECO:0000313" key="9">
    <source>
        <dbReference type="Proteomes" id="UP000695007"/>
    </source>
</evidence>
<dbReference type="GeneID" id="105361005"/>
<dbReference type="Gene3D" id="3.40.50.11980">
    <property type="match status" value="1"/>
</dbReference>
<evidence type="ECO:0000313" key="10">
    <source>
        <dbReference type="RefSeq" id="XP_011496385.1"/>
    </source>
</evidence>
<dbReference type="Proteomes" id="UP000695007">
    <property type="component" value="Unplaced"/>
</dbReference>
<dbReference type="GO" id="GO:0097745">
    <property type="term" value="P:mitochondrial tRNA 5'-end processing"/>
    <property type="evidence" value="ECO:0007669"/>
    <property type="project" value="TreeGrafter"/>
</dbReference>
<dbReference type="InterPro" id="IPR031595">
    <property type="entry name" value="PRORP_C"/>
</dbReference>